<dbReference type="HOGENOM" id="CLU_184481_0_0_10"/>
<gene>
    <name evidence="2" type="ordered locus">Ppha_1275</name>
</gene>
<dbReference type="eggNOG" id="ENOG50346BP">
    <property type="taxonomic scope" value="Bacteria"/>
</dbReference>
<proteinExistence type="predicted"/>
<organism evidence="2 3">
    <name type="scientific">Pelodictyon phaeoclathratiforme (strain DSM 5477 / BU-1)</name>
    <dbReference type="NCBI Taxonomy" id="324925"/>
    <lineage>
        <taxon>Bacteria</taxon>
        <taxon>Pseudomonadati</taxon>
        <taxon>Chlorobiota</taxon>
        <taxon>Chlorobiia</taxon>
        <taxon>Chlorobiales</taxon>
        <taxon>Chlorobiaceae</taxon>
        <taxon>Chlorobium/Pelodictyon group</taxon>
        <taxon>Pelodictyon</taxon>
    </lineage>
</organism>
<dbReference type="EMBL" id="CP001110">
    <property type="protein sequence ID" value="ACF43540.1"/>
    <property type="molecule type" value="Genomic_DNA"/>
</dbReference>
<evidence type="ECO:0000313" key="3">
    <source>
        <dbReference type="Proteomes" id="UP000002724"/>
    </source>
</evidence>
<dbReference type="OrthoDB" id="595365at2"/>
<sequence>MSAVSKKTVSSAAAMGKEEQESLERNRKRALYQATIEQIVEGWAVGKPILESTGKPSGYYRLTNYLRQYIIEHESLPKGIHTMPEGRDSFNNIEPSFPVDFNSIIGDITLPE</sequence>
<dbReference type="AlphaFoldDB" id="B4SH73"/>
<dbReference type="STRING" id="324925.Ppha_1275"/>
<evidence type="ECO:0000256" key="1">
    <source>
        <dbReference type="SAM" id="MobiDB-lite"/>
    </source>
</evidence>
<evidence type="ECO:0000313" key="2">
    <source>
        <dbReference type="EMBL" id="ACF43540.1"/>
    </source>
</evidence>
<protein>
    <submittedName>
        <fullName evidence="2">Uncharacterized protein</fullName>
    </submittedName>
</protein>
<dbReference type="KEGG" id="pph:Ppha_1275"/>
<feature type="region of interest" description="Disordered" evidence="1">
    <location>
        <begin position="1"/>
        <end position="24"/>
    </location>
</feature>
<dbReference type="RefSeq" id="WP_012508031.1">
    <property type="nucleotide sequence ID" value="NC_011060.1"/>
</dbReference>
<feature type="compositionally biased region" description="Low complexity" evidence="1">
    <location>
        <begin position="1"/>
        <end position="14"/>
    </location>
</feature>
<keyword evidence="3" id="KW-1185">Reference proteome</keyword>
<name>B4SH73_PELPB</name>
<accession>B4SH73</accession>
<dbReference type="Proteomes" id="UP000002724">
    <property type="component" value="Chromosome"/>
</dbReference>
<reference evidence="2 3" key="1">
    <citation type="submission" date="2008-06" db="EMBL/GenBank/DDBJ databases">
        <title>Complete sequence of Pelodictyon phaeoclathratiforme BU-1.</title>
        <authorList>
            <consortium name="US DOE Joint Genome Institute"/>
            <person name="Lucas S."/>
            <person name="Copeland A."/>
            <person name="Lapidus A."/>
            <person name="Glavina del Rio T."/>
            <person name="Dalin E."/>
            <person name="Tice H."/>
            <person name="Bruce D."/>
            <person name="Goodwin L."/>
            <person name="Pitluck S."/>
            <person name="Schmutz J."/>
            <person name="Larimer F."/>
            <person name="Land M."/>
            <person name="Hauser L."/>
            <person name="Kyrpides N."/>
            <person name="Mikhailova N."/>
            <person name="Liu Z."/>
            <person name="Li T."/>
            <person name="Zhao F."/>
            <person name="Overmann J."/>
            <person name="Bryant D.A."/>
            <person name="Richardson P."/>
        </authorList>
    </citation>
    <scope>NUCLEOTIDE SEQUENCE [LARGE SCALE GENOMIC DNA]</scope>
    <source>
        <strain evidence="3">DSM 5477 / BU-1</strain>
    </source>
</reference>